<accession>E9I8M4</accession>
<sequence>DARQNENFESSLLLANSPKSLKIVNSSFVAKYNTASVFEECMKTFEKIHLKMRVEFEYLICDFNI</sequence>
<evidence type="ECO:0000313" key="1">
    <source>
        <dbReference type="EMBL" id="EFZ23082.1"/>
    </source>
</evidence>
<feature type="non-terminal residue" evidence="1">
    <location>
        <position position="1"/>
    </location>
</feature>
<reference evidence="1" key="1">
    <citation type="journal article" date="2011" name="Proc. Natl. Acad. Sci. U.S.A.">
        <title>The genome of the fire ant Solenopsis invicta.</title>
        <authorList>
            <person name="Wurm Y."/>
            <person name="Wang J."/>
            <person name="Riba-Grognuz O."/>
            <person name="Corona M."/>
            <person name="Nygaard S."/>
            <person name="Hunt B.G."/>
            <person name="Ingram K.K."/>
            <person name="Falquet L."/>
            <person name="Nipitwattanaphon M."/>
            <person name="Gotzek D."/>
            <person name="Dijkstra M.B."/>
            <person name="Oettler J."/>
            <person name="Comtesse F."/>
            <person name="Shih C.J."/>
            <person name="Wu W.J."/>
            <person name="Yang C.C."/>
            <person name="Thomas J."/>
            <person name="Beaudoing E."/>
            <person name="Pradervand S."/>
            <person name="Flegel V."/>
            <person name="Cook E.D."/>
            <person name="Fabbretti R."/>
            <person name="Stockinger H."/>
            <person name="Long L."/>
            <person name="Farmerie W.G."/>
            <person name="Oakey J."/>
            <person name="Boomsma J.J."/>
            <person name="Pamilo P."/>
            <person name="Yi S.V."/>
            <person name="Heinze J."/>
            <person name="Goodisman M.A."/>
            <person name="Farinelli L."/>
            <person name="Harshman K."/>
            <person name="Hulo N."/>
            <person name="Cerutti L."/>
            <person name="Xenarios I."/>
            <person name="Shoemaker D."/>
            <person name="Keller L."/>
        </authorList>
    </citation>
    <scope>NUCLEOTIDE SEQUENCE [LARGE SCALE GENOMIC DNA]</scope>
</reference>
<protein>
    <submittedName>
        <fullName evidence="1">Uncharacterized protein</fullName>
    </submittedName>
</protein>
<dbReference type="EMBL" id="GL761591">
    <property type="protein sequence ID" value="EFZ23082.1"/>
    <property type="molecule type" value="Genomic_DNA"/>
</dbReference>
<gene>
    <name evidence="1" type="ORF">SINV_15353</name>
</gene>
<dbReference type="AlphaFoldDB" id="E9I8M4"/>
<organism>
    <name type="scientific">Solenopsis invicta</name>
    <name type="common">Red imported fire ant</name>
    <name type="synonym">Solenopsis wagneri</name>
    <dbReference type="NCBI Taxonomy" id="13686"/>
    <lineage>
        <taxon>Eukaryota</taxon>
        <taxon>Metazoa</taxon>
        <taxon>Ecdysozoa</taxon>
        <taxon>Arthropoda</taxon>
        <taxon>Hexapoda</taxon>
        <taxon>Insecta</taxon>
        <taxon>Pterygota</taxon>
        <taxon>Neoptera</taxon>
        <taxon>Endopterygota</taxon>
        <taxon>Hymenoptera</taxon>
        <taxon>Apocrita</taxon>
        <taxon>Aculeata</taxon>
        <taxon>Formicoidea</taxon>
        <taxon>Formicidae</taxon>
        <taxon>Myrmicinae</taxon>
        <taxon>Solenopsis</taxon>
    </lineage>
</organism>
<proteinExistence type="predicted"/>
<feature type="non-terminal residue" evidence="1">
    <location>
        <position position="65"/>
    </location>
</feature>
<name>E9I8M4_SOLIN</name>
<dbReference type="HOGENOM" id="CLU_2856377_0_0_1"/>